<dbReference type="Gene3D" id="3.30.1020.10">
    <property type="entry name" value="Antioxidant, Horf6, Chain A, domain2"/>
    <property type="match status" value="1"/>
</dbReference>
<dbReference type="PIRSF" id="PIRSF000239">
    <property type="entry name" value="AHPC"/>
    <property type="match status" value="1"/>
</dbReference>
<comment type="similarity">
    <text evidence="5">Belongs to the peroxiredoxin family. Prx6 subfamily.</text>
</comment>
<comment type="function">
    <text evidence="6">Thiol-specific peroxidase that catalyzes the reduction of hydrogen peroxide and organic hydroperoxides to water and alcohols, respectively.</text>
</comment>
<reference evidence="9 10" key="1">
    <citation type="submission" date="2019-01" db="EMBL/GenBank/DDBJ databases">
        <title>Genome sequencing of the rare red list fungi Fomitopsis rosea.</title>
        <authorList>
            <person name="Buettner E."/>
            <person name="Kellner H."/>
        </authorList>
    </citation>
    <scope>NUCLEOTIDE SEQUENCE [LARGE SCALE GENOMIC DNA]</scope>
    <source>
        <strain evidence="9 10">DSM 105464</strain>
    </source>
</reference>
<proteinExistence type="inferred from homology"/>
<protein>
    <recommendedName>
        <fullName evidence="8">Thioredoxin domain-containing protein</fullName>
    </recommendedName>
</protein>
<dbReference type="Pfam" id="PF00578">
    <property type="entry name" value="AhpC-TSA"/>
    <property type="match status" value="1"/>
</dbReference>
<keyword evidence="1 6" id="KW-0575">Peroxidase</keyword>
<evidence type="ECO:0000256" key="2">
    <source>
        <dbReference type="ARBA" id="ARBA00022862"/>
    </source>
</evidence>
<dbReference type="PANTHER" id="PTHR43503">
    <property type="entry name" value="MCG48959-RELATED"/>
    <property type="match status" value="1"/>
</dbReference>
<dbReference type="Pfam" id="PF10417">
    <property type="entry name" value="1-cysPrx_C"/>
    <property type="match status" value="1"/>
</dbReference>
<dbReference type="GO" id="GO:0051920">
    <property type="term" value="F:peroxiredoxin activity"/>
    <property type="evidence" value="ECO:0007669"/>
    <property type="project" value="InterPro"/>
</dbReference>
<keyword evidence="2 6" id="KW-0049">Antioxidant</keyword>
<dbReference type="InterPro" id="IPR000866">
    <property type="entry name" value="AhpC/TSA"/>
</dbReference>
<comment type="caution">
    <text evidence="9">The sequence shown here is derived from an EMBL/GenBank/DDBJ whole genome shotgun (WGS) entry which is preliminary data.</text>
</comment>
<evidence type="ECO:0000256" key="3">
    <source>
        <dbReference type="ARBA" id="ARBA00023002"/>
    </source>
</evidence>
<dbReference type="InterPro" id="IPR013766">
    <property type="entry name" value="Thioredoxin_domain"/>
</dbReference>
<evidence type="ECO:0000256" key="5">
    <source>
        <dbReference type="ARBA" id="ARBA00025719"/>
    </source>
</evidence>
<dbReference type="AlphaFoldDB" id="A0A4Y9YW50"/>
<evidence type="ECO:0000256" key="6">
    <source>
        <dbReference type="PIRNR" id="PIRNR000239"/>
    </source>
</evidence>
<evidence type="ECO:0000256" key="1">
    <source>
        <dbReference type="ARBA" id="ARBA00022559"/>
    </source>
</evidence>
<accession>A0A4Y9YW50</accession>
<sequence>MPASLRLGSIAPDFEAETTQGSIKFHEWIGNSWAILFSHPGDFTPVCTTELAEVARKSDEWAKRNVKVIGLSANDLKDHARWVEDINEYGTKALGPTSVNFPIIADAERKISTLYDMLDEQDATNRDGKGLPFTIRTVFIIDPKKVIRLSLSYPASTGRNFDEILRWRLKTSELTHRRCAALQLGDKYRVTTPVNWKTGDDVIVHPSVNNEEAKTLFPDVTFHKVGVHPVTTPLKP</sequence>
<dbReference type="GO" id="GO:0005829">
    <property type="term" value="C:cytosol"/>
    <property type="evidence" value="ECO:0007669"/>
    <property type="project" value="TreeGrafter"/>
</dbReference>
<organism evidence="9 10">
    <name type="scientific">Rhodofomes roseus</name>
    <dbReference type="NCBI Taxonomy" id="34475"/>
    <lineage>
        <taxon>Eukaryota</taxon>
        <taxon>Fungi</taxon>
        <taxon>Dikarya</taxon>
        <taxon>Basidiomycota</taxon>
        <taxon>Agaricomycotina</taxon>
        <taxon>Agaricomycetes</taxon>
        <taxon>Polyporales</taxon>
        <taxon>Rhodofomes</taxon>
    </lineage>
</organism>
<dbReference type="EMBL" id="SEKV01000071">
    <property type="protein sequence ID" value="TFY65359.1"/>
    <property type="molecule type" value="Genomic_DNA"/>
</dbReference>
<dbReference type="PANTHER" id="PTHR43503:SF4">
    <property type="entry name" value="PEROXIREDOXIN-6"/>
    <property type="match status" value="1"/>
</dbReference>
<evidence type="ECO:0000313" key="9">
    <source>
        <dbReference type="EMBL" id="TFY65359.1"/>
    </source>
</evidence>
<feature type="active site" description="Cysteine sulfenic acid (-SOH) intermediate; for peroxidase activity" evidence="7">
    <location>
        <position position="47"/>
    </location>
</feature>
<dbReference type="SUPFAM" id="SSF52833">
    <property type="entry name" value="Thioredoxin-like"/>
    <property type="match status" value="1"/>
</dbReference>
<evidence type="ECO:0000259" key="8">
    <source>
        <dbReference type="PROSITE" id="PS51352"/>
    </source>
</evidence>
<dbReference type="STRING" id="34475.A0A4Y9YW50"/>
<dbReference type="Proteomes" id="UP000298390">
    <property type="component" value="Unassembled WGS sequence"/>
</dbReference>
<keyword evidence="4 6" id="KW-0676">Redox-active center</keyword>
<evidence type="ECO:0000256" key="4">
    <source>
        <dbReference type="ARBA" id="ARBA00023284"/>
    </source>
</evidence>
<feature type="domain" description="Thioredoxin" evidence="8">
    <location>
        <begin position="5"/>
        <end position="173"/>
    </location>
</feature>
<evidence type="ECO:0000313" key="10">
    <source>
        <dbReference type="Proteomes" id="UP000298390"/>
    </source>
</evidence>
<dbReference type="InterPro" id="IPR019479">
    <property type="entry name" value="Peroxiredoxin_C"/>
</dbReference>
<dbReference type="Gene3D" id="3.40.30.10">
    <property type="entry name" value="Glutaredoxin"/>
    <property type="match status" value="1"/>
</dbReference>
<dbReference type="GO" id="GO:0005739">
    <property type="term" value="C:mitochondrion"/>
    <property type="evidence" value="ECO:0007669"/>
    <property type="project" value="TreeGrafter"/>
</dbReference>
<keyword evidence="3 6" id="KW-0560">Oxidoreductase</keyword>
<dbReference type="InterPro" id="IPR024706">
    <property type="entry name" value="Peroxiredoxin_AhpC-typ"/>
</dbReference>
<evidence type="ECO:0000256" key="7">
    <source>
        <dbReference type="PIRSR" id="PIRSR000239-1"/>
    </source>
</evidence>
<dbReference type="InterPro" id="IPR045020">
    <property type="entry name" value="PRX_1cys"/>
</dbReference>
<dbReference type="InterPro" id="IPR036249">
    <property type="entry name" value="Thioredoxin-like_sf"/>
</dbReference>
<gene>
    <name evidence="9" type="ORF">EVJ58_g2017</name>
</gene>
<dbReference type="CDD" id="cd03016">
    <property type="entry name" value="PRX_1cys"/>
    <property type="match status" value="1"/>
</dbReference>
<name>A0A4Y9YW50_9APHY</name>
<dbReference type="PROSITE" id="PS51352">
    <property type="entry name" value="THIOREDOXIN_2"/>
    <property type="match status" value="1"/>
</dbReference>
<dbReference type="FunFam" id="3.40.30.10:FF:000011">
    <property type="entry name" value="Peroxiredoxin PRX1"/>
    <property type="match status" value="1"/>
</dbReference>
<dbReference type="GO" id="GO:0045454">
    <property type="term" value="P:cell redox homeostasis"/>
    <property type="evidence" value="ECO:0007669"/>
    <property type="project" value="TreeGrafter"/>
</dbReference>